<feature type="transmembrane region" description="Helical" evidence="2">
    <location>
        <begin position="119"/>
        <end position="149"/>
    </location>
</feature>
<proteinExistence type="predicted"/>
<protein>
    <recommendedName>
        <fullName evidence="5">NADH:quinone oxidoreductase/Mrp antiporter membrane subunit domain-containing protein</fullName>
    </recommendedName>
</protein>
<dbReference type="RefSeq" id="WP_272088036.1">
    <property type="nucleotide sequence ID" value="NZ_JAQNDL010000002.1"/>
</dbReference>
<feature type="transmembrane region" description="Helical" evidence="2">
    <location>
        <begin position="408"/>
        <end position="429"/>
    </location>
</feature>
<name>A0ABT5E149_9BACT</name>
<evidence type="ECO:0000256" key="2">
    <source>
        <dbReference type="SAM" id="Phobius"/>
    </source>
</evidence>
<reference evidence="3 4" key="1">
    <citation type="submission" date="2022-11" db="EMBL/GenBank/DDBJ databases">
        <title>Minimal conservation of predation-associated metabolite biosynthetic gene clusters underscores biosynthetic potential of Myxococcota including descriptions for ten novel species: Archangium lansinium sp. nov., Myxococcus landrumus sp. nov., Nannocystis bai.</title>
        <authorList>
            <person name="Ahearne A."/>
            <person name="Stevens C."/>
            <person name="Dowd S."/>
        </authorList>
    </citation>
    <scope>NUCLEOTIDE SEQUENCE [LARGE SCALE GENOMIC DNA]</scope>
    <source>
        <strain evidence="3 4">BB15-2</strain>
    </source>
</reference>
<keyword evidence="2" id="KW-0812">Transmembrane</keyword>
<organism evidence="3 4">
    <name type="scientific">Nannocystis bainbridge</name>
    <dbReference type="NCBI Taxonomy" id="2995303"/>
    <lineage>
        <taxon>Bacteria</taxon>
        <taxon>Pseudomonadati</taxon>
        <taxon>Myxococcota</taxon>
        <taxon>Polyangia</taxon>
        <taxon>Nannocystales</taxon>
        <taxon>Nannocystaceae</taxon>
        <taxon>Nannocystis</taxon>
    </lineage>
</organism>
<feature type="transmembrane region" description="Helical" evidence="2">
    <location>
        <begin position="85"/>
        <end position="107"/>
    </location>
</feature>
<feature type="region of interest" description="Disordered" evidence="1">
    <location>
        <begin position="617"/>
        <end position="805"/>
    </location>
</feature>
<keyword evidence="2" id="KW-1133">Transmembrane helix</keyword>
<dbReference type="EMBL" id="JAQNDL010000002">
    <property type="protein sequence ID" value="MDC0719526.1"/>
    <property type="molecule type" value="Genomic_DNA"/>
</dbReference>
<sequence length="805" mass="78933">MGALAATLLPAAVGLALVGLVGPLERRWGAAAASATAARAALVAAVLACLVLWQAIQRDQLEHRLAWIRVGRTTTIDWIVQLDGLGLALALVSLAALGLGVVAILAFGTAGGGRPGARVVVAAGGALVLASGGTLVQLGLGVGLCVLALRAWPMDHVSSDMTVRAWPVDHVSTDMTERAWPLGLVGAGLSLAILAWLAAAGDFDLMRLERSTLAQDGSQLVRGEIGGPLFGWPPGVVATVSVGAAALAWIGAWPRLVARAWAEGPGPALVATCAAGPALTVVLLRTQVALAMAPTALALVTVAAAGTAAWAGLQAARAGTSARAVASGTAATLAIATATIAIGEPIAATQLLLAGSLAWAAMIAGLQAPRRLRAGVAGLAGLGLIAGLGPAVAGLWNDLSAWSSGINVVAPALALVTVTATACAIGHVLTDRTDAPGWRQPEAPPLLSGVAMLLALGAVAAGLWPLAPRIWQQFVAGRMFEGAYALGPRPDAWFVGPWLGMGLVAVAVAIGLGLAPRIRPAPARTRRRSAGAAGPTIPRLLRLGERLVARLTLWPGDERVTVAPGRFDVRGPLLLTSAGVLAILGSVFCNPDVVVLGPTRVHPVDLGGLDAAMAGARRGTGAATPSPAGPAGAPAGQGEDIGPAPLGGVDRAGGADMLEGVGAAQRGETAGGSNMPEGAGSQASSGAHGAGGSDMFEGAGSPAPTGARGAGGSDMLEGAGSPTPTGARGADGPVMLEGAGARTPTSAPGAAGAGAPDGPGSQARGAGGSDMPEGAGSMRHGAMDMSEGSASPRPGDTGAAAGGRP</sequence>
<keyword evidence="2" id="KW-0472">Membrane</keyword>
<feature type="compositionally biased region" description="Low complexity" evidence="1">
    <location>
        <begin position="678"/>
        <end position="687"/>
    </location>
</feature>
<comment type="caution">
    <text evidence="3">The sequence shown here is derived from an EMBL/GenBank/DDBJ whole genome shotgun (WGS) entry which is preliminary data.</text>
</comment>
<feature type="transmembrane region" description="Helical" evidence="2">
    <location>
        <begin position="348"/>
        <end position="368"/>
    </location>
</feature>
<feature type="transmembrane region" description="Helical" evidence="2">
    <location>
        <begin position="324"/>
        <end position="342"/>
    </location>
</feature>
<evidence type="ECO:0000313" key="4">
    <source>
        <dbReference type="Proteomes" id="UP001221686"/>
    </source>
</evidence>
<gene>
    <name evidence="3" type="ORF">POL25_21655</name>
</gene>
<evidence type="ECO:0008006" key="5">
    <source>
        <dbReference type="Google" id="ProtNLM"/>
    </source>
</evidence>
<evidence type="ECO:0000256" key="1">
    <source>
        <dbReference type="SAM" id="MobiDB-lite"/>
    </source>
</evidence>
<feature type="transmembrane region" description="Helical" evidence="2">
    <location>
        <begin position="450"/>
        <end position="467"/>
    </location>
</feature>
<feature type="transmembrane region" description="Helical" evidence="2">
    <location>
        <begin position="375"/>
        <end position="396"/>
    </location>
</feature>
<feature type="transmembrane region" description="Helical" evidence="2">
    <location>
        <begin position="28"/>
        <end position="53"/>
    </location>
</feature>
<feature type="transmembrane region" description="Helical" evidence="2">
    <location>
        <begin position="179"/>
        <end position="199"/>
    </location>
</feature>
<feature type="transmembrane region" description="Helical" evidence="2">
    <location>
        <begin position="266"/>
        <end position="284"/>
    </location>
</feature>
<evidence type="ECO:0000313" key="3">
    <source>
        <dbReference type="EMBL" id="MDC0719526.1"/>
    </source>
</evidence>
<keyword evidence="4" id="KW-1185">Reference proteome</keyword>
<accession>A0ABT5E149</accession>
<feature type="transmembrane region" description="Helical" evidence="2">
    <location>
        <begin position="498"/>
        <end position="518"/>
    </location>
</feature>
<feature type="compositionally biased region" description="Low complexity" evidence="1">
    <location>
        <begin position="738"/>
        <end position="750"/>
    </location>
</feature>
<feature type="compositionally biased region" description="Low complexity" evidence="1">
    <location>
        <begin position="617"/>
        <end position="638"/>
    </location>
</feature>
<feature type="transmembrane region" description="Helical" evidence="2">
    <location>
        <begin position="236"/>
        <end position="254"/>
    </location>
</feature>
<dbReference type="Proteomes" id="UP001221686">
    <property type="component" value="Unassembled WGS sequence"/>
</dbReference>
<feature type="transmembrane region" description="Helical" evidence="2">
    <location>
        <begin position="290"/>
        <end position="312"/>
    </location>
</feature>